<name>A0ABV0NQA1_9TELE</name>
<keyword evidence="2" id="KW-1185">Reference proteome</keyword>
<reference evidence="1 2" key="1">
    <citation type="submission" date="2021-06" db="EMBL/GenBank/DDBJ databases">
        <authorList>
            <person name="Palmer J.M."/>
        </authorList>
    </citation>
    <scope>NUCLEOTIDE SEQUENCE [LARGE SCALE GENOMIC DNA]</scope>
    <source>
        <strain evidence="1 2">GA_2019</strain>
        <tissue evidence="1">Muscle</tissue>
    </source>
</reference>
<gene>
    <name evidence="1" type="ORF">GOODEAATRI_033554</name>
</gene>
<accession>A0ABV0NQA1</accession>
<comment type="caution">
    <text evidence="1">The sequence shown here is derived from an EMBL/GenBank/DDBJ whole genome shotgun (WGS) entry which is preliminary data.</text>
</comment>
<evidence type="ECO:0000313" key="1">
    <source>
        <dbReference type="EMBL" id="MEQ2173586.1"/>
    </source>
</evidence>
<proteinExistence type="predicted"/>
<evidence type="ECO:0000313" key="2">
    <source>
        <dbReference type="Proteomes" id="UP001476798"/>
    </source>
</evidence>
<organism evidence="1 2">
    <name type="scientific">Goodea atripinnis</name>
    <dbReference type="NCBI Taxonomy" id="208336"/>
    <lineage>
        <taxon>Eukaryota</taxon>
        <taxon>Metazoa</taxon>
        <taxon>Chordata</taxon>
        <taxon>Craniata</taxon>
        <taxon>Vertebrata</taxon>
        <taxon>Euteleostomi</taxon>
        <taxon>Actinopterygii</taxon>
        <taxon>Neopterygii</taxon>
        <taxon>Teleostei</taxon>
        <taxon>Neoteleostei</taxon>
        <taxon>Acanthomorphata</taxon>
        <taxon>Ovalentaria</taxon>
        <taxon>Atherinomorphae</taxon>
        <taxon>Cyprinodontiformes</taxon>
        <taxon>Goodeidae</taxon>
        <taxon>Goodea</taxon>
    </lineage>
</organism>
<protein>
    <submittedName>
        <fullName evidence="1">Uncharacterized protein</fullName>
    </submittedName>
</protein>
<dbReference type="Proteomes" id="UP001476798">
    <property type="component" value="Unassembled WGS sequence"/>
</dbReference>
<dbReference type="EMBL" id="JAHRIO010047073">
    <property type="protein sequence ID" value="MEQ2173586.1"/>
    <property type="molecule type" value="Genomic_DNA"/>
</dbReference>
<sequence length="106" mass="12198">MQETQLHTHTLRFPSYDIQREFLRKPLPDPSRMDGQKETEQHGAAAAAVFHINVGNAAANHRTAFCLGRMCTLRYHGRSFYIFPVSHVVSEETRQRWIQQGSFLIG</sequence>